<accession>A0A1L9V5X6</accession>
<protein>
    <submittedName>
        <fullName evidence="2">Uncharacterized protein</fullName>
    </submittedName>
</protein>
<organism evidence="2 3">
    <name type="scientific">Aspergillus glaucus CBS 516.65</name>
    <dbReference type="NCBI Taxonomy" id="1160497"/>
    <lineage>
        <taxon>Eukaryota</taxon>
        <taxon>Fungi</taxon>
        <taxon>Dikarya</taxon>
        <taxon>Ascomycota</taxon>
        <taxon>Pezizomycotina</taxon>
        <taxon>Eurotiomycetes</taxon>
        <taxon>Eurotiomycetidae</taxon>
        <taxon>Eurotiales</taxon>
        <taxon>Aspergillaceae</taxon>
        <taxon>Aspergillus</taxon>
        <taxon>Aspergillus subgen. Aspergillus</taxon>
    </lineage>
</organism>
<evidence type="ECO:0000256" key="1">
    <source>
        <dbReference type="SAM" id="Phobius"/>
    </source>
</evidence>
<name>A0A1L9V5X6_ASPGL</name>
<dbReference type="EMBL" id="KV878919">
    <property type="protein sequence ID" value="OJJ79279.1"/>
    <property type="molecule type" value="Genomic_DNA"/>
</dbReference>
<dbReference type="RefSeq" id="XP_022395977.1">
    <property type="nucleotide sequence ID" value="XM_022547827.1"/>
</dbReference>
<reference evidence="3" key="1">
    <citation type="journal article" date="2017" name="Genome Biol.">
        <title>Comparative genomics reveals high biological diversity and specific adaptations in the industrially and medically important fungal genus Aspergillus.</title>
        <authorList>
            <person name="de Vries R.P."/>
            <person name="Riley R."/>
            <person name="Wiebenga A."/>
            <person name="Aguilar-Osorio G."/>
            <person name="Amillis S."/>
            <person name="Uchima C.A."/>
            <person name="Anderluh G."/>
            <person name="Asadollahi M."/>
            <person name="Askin M."/>
            <person name="Barry K."/>
            <person name="Battaglia E."/>
            <person name="Bayram O."/>
            <person name="Benocci T."/>
            <person name="Braus-Stromeyer S.A."/>
            <person name="Caldana C."/>
            <person name="Canovas D."/>
            <person name="Cerqueira G.C."/>
            <person name="Chen F."/>
            <person name="Chen W."/>
            <person name="Choi C."/>
            <person name="Clum A."/>
            <person name="Dos Santos R.A."/>
            <person name="Damasio A.R."/>
            <person name="Diallinas G."/>
            <person name="Emri T."/>
            <person name="Fekete E."/>
            <person name="Flipphi M."/>
            <person name="Freyberg S."/>
            <person name="Gallo A."/>
            <person name="Gournas C."/>
            <person name="Habgood R."/>
            <person name="Hainaut M."/>
            <person name="Harispe M.L."/>
            <person name="Henrissat B."/>
            <person name="Hilden K.S."/>
            <person name="Hope R."/>
            <person name="Hossain A."/>
            <person name="Karabika E."/>
            <person name="Karaffa L."/>
            <person name="Karanyi Z."/>
            <person name="Krasevec N."/>
            <person name="Kuo A."/>
            <person name="Kusch H."/>
            <person name="LaButti K."/>
            <person name="Lagendijk E.L."/>
            <person name="Lapidus A."/>
            <person name="Levasseur A."/>
            <person name="Lindquist E."/>
            <person name="Lipzen A."/>
            <person name="Logrieco A.F."/>
            <person name="MacCabe A."/>
            <person name="Maekelae M.R."/>
            <person name="Malavazi I."/>
            <person name="Melin P."/>
            <person name="Meyer V."/>
            <person name="Mielnichuk N."/>
            <person name="Miskei M."/>
            <person name="Molnar A.P."/>
            <person name="Mule G."/>
            <person name="Ngan C.Y."/>
            <person name="Orejas M."/>
            <person name="Orosz E."/>
            <person name="Ouedraogo J.P."/>
            <person name="Overkamp K.M."/>
            <person name="Park H.-S."/>
            <person name="Perrone G."/>
            <person name="Piumi F."/>
            <person name="Punt P.J."/>
            <person name="Ram A.F."/>
            <person name="Ramon A."/>
            <person name="Rauscher S."/>
            <person name="Record E."/>
            <person name="Riano-Pachon D.M."/>
            <person name="Robert V."/>
            <person name="Roehrig J."/>
            <person name="Ruller R."/>
            <person name="Salamov A."/>
            <person name="Salih N.S."/>
            <person name="Samson R.A."/>
            <person name="Sandor E."/>
            <person name="Sanguinetti M."/>
            <person name="Schuetze T."/>
            <person name="Sepcic K."/>
            <person name="Shelest E."/>
            <person name="Sherlock G."/>
            <person name="Sophianopoulou V."/>
            <person name="Squina F.M."/>
            <person name="Sun H."/>
            <person name="Susca A."/>
            <person name="Todd R.B."/>
            <person name="Tsang A."/>
            <person name="Unkles S.E."/>
            <person name="van de Wiele N."/>
            <person name="van Rossen-Uffink D."/>
            <person name="Oliveira J.V."/>
            <person name="Vesth T.C."/>
            <person name="Visser J."/>
            <person name="Yu J.-H."/>
            <person name="Zhou M."/>
            <person name="Andersen M.R."/>
            <person name="Archer D.B."/>
            <person name="Baker S.E."/>
            <person name="Benoit I."/>
            <person name="Brakhage A.A."/>
            <person name="Braus G.H."/>
            <person name="Fischer R."/>
            <person name="Frisvad J.C."/>
            <person name="Goldman G.H."/>
            <person name="Houbraken J."/>
            <person name="Oakley B."/>
            <person name="Pocsi I."/>
            <person name="Scazzocchio C."/>
            <person name="Seiboth B."/>
            <person name="vanKuyk P.A."/>
            <person name="Wortman J."/>
            <person name="Dyer P.S."/>
            <person name="Grigoriev I.V."/>
        </authorList>
    </citation>
    <scope>NUCLEOTIDE SEQUENCE [LARGE SCALE GENOMIC DNA]</scope>
    <source>
        <strain evidence="3">CBS 516.65</strain>
    </source>
</reference>
<keyword evidence="1" id="KW-0812">Transmembrane</keyword>
<proteinExistence type="predicted"/>
<evidence type="ECO:0000313" key="2">
    <source>
        <dbReference type="EMBL" id="OJJ79279.1"/>
    </source>
</evidence>
<keyword evidence="1" id="KW-1133">Transmembrane helix</keyword>
<evidence type="ECO:0000313" key="3">
    <source>
        <dbReference type="Proteomes" id="UP000184300"/>
    </source>
</evidence>
<keyword evidence="1" id="KW-0472">Membrane</keyword>
<dbReference type="GeneID" id="34464088"/>
<feature type="transmembrane region" description="Helical" evidence="1">
    <location>
        <begin position="20"/>
        <end position="41"/>
    </location>
</feature>
<dbReference type="Proteomes" id="UP000184300">
    <property type="component" value="Unassembled WGS sequence"/>
</dbReference>
<dbReference type="AlphaFoldDB" id="A0A1L9V5X6"/>
<gene>
    <name evidence="2" type="ORF">ASPGLDRAFT_52734</name>
</gene>
<sequence>MPNRIHKGYDGEMMGWGDYGYAASILHALCTLYSFCLFELLSQRPSLLRLVDGRQIVYKKAVREIDI</sequence>
<dbReference type="VEuPathDB" id="FungiDB:ASPGLDRAFT_52734"/>
<dbReference type="OrthoDB" id="4514949at2759"/>
<keyword evidence="3" id="KW-1185">Reference proteome</keyword>